<protein>
    <submittedName>
        <fullName evidence="3">Uncharacterized protein</fullName>
    </submittedName>
</protein>
<comment type="caution">
    <text evidence="3">The sequence shown here is derived from an EMBL/GenBank/DDBJ whole genome shotgun (WGS) entry which is preliminary data.</text>
</comment>
<feature type="compositionally biased region" description="Basic and acidic residues" evidence="1">
    <location>
        <begin position="56"/>
        <end position="70"/>
    </location>
</feature>
<evidence type="ECO:0000256" key="2">
    <source>
        <dbReference type="SAM" id="Phobius"/>
    </source>
</evidence>
<name>A0AAV4WB62_CAEEX</name>
<gene>
    <name evidence="3" type="primary">AVEN_222291_1</name>
    <name evidence="3" type="ORF">CEXT_15511</name>
</gene>
<proteinExistence type="predicted"/>
<feature type="region of interest" description="Disordered" evidence="1">
    <location>
        <begin position="56"/>
        <end position="82"/>
    </location>
</feature>
<organism evidence="3 4">
    <name type="scientific">Caerostris extrusa</name>
    <name type="common">Bark spider</name>
    <name type="synonym">Caerostris bankana</name>
    <dbReference type="NCBI Taxonomy" id="172846"/>
    <lineage>
        <taxon>Eukaryota</taxon>
        <taxon>Metazoa</taxon>
        <taxon>Ecdysozoa</taxon>
        <taxon>Arthropoda</taxon>
        <taxon>Chelicerata</taxon>
        <taxon>Arachnida</taxon>
        <taxon>Araneae</taxon>
        <taxon>Araneomorphae</taxon>
        <taxon>Entelegynae</taxon>
        <taxon>Araneoidea</taxon>
        <taxon>Araneidae</taxon>
        <taxon>Caerostris</taxon>
    </lineage>
</organism>
<feature type="transmembrane region" description="Helical" evidence="2">
    <location>
        <begin position="15"/>
        <end position="33"/>
    </location>
</feature>
<sequence length="117" mass="13715">MSSVMASTASERLRFVYGLLAILYVGLCLDFYLTARLWRNSTTVLPPDDELVLRRDKRSYDEEKEADRGPSVEFYPNPQPTHKTEGYMWLTSYSRIPVRYLLKNYLHDCQKLKKLSS</sequence>
<accession>A0AAV4WB62</accession>
<reference evidence="3 4" key="1">
    <citation type="submission" date="2021-06" db="EMBL/GenBank/DDBJ databases">
        <title>Caerostris extrusa draft genome.</title>
        <authorList>
            <person name="Kono N."/>
            <person name="Arakawa K."/>
        </authorList>
    </citation>
    <scope>NUCLEOTIDE SEQUENCE [LARGE SCALE GENOMIC DNA]</scope>
</reference>
<evidence type="ECO:0000313" key="3">
    <source>
        <dbReference type="EMBL" id="GIY79201.1"/>
    </source>
</evidence>
<keyword evidence="2" id="KW-1133">Transmembrane helix</keyword>
<dbReference type="AlphaFoldDB" id="A0AAV4WB62"/>
<evidence type="ECO:0000256" key="1">
    <source>
        <dbReference type="SAM" id="MobiDB-lite"/>
    </source>
</evidence>
<keyword evidence="2" id="KW-0472">Membrane</keyword>
<keyword evidence="4" id="KW-1185">Reference proteome</keyword>
<dbReference type="Proteomes" id="UP001054945">
    <property type="component" value="Unassembled WGS sequence"/>
</dbReference>
<dbReference type="EMBL" id="BPLR01015857">
    <property type="protein sequence ID" value="GIY79201.1"/>
    <property type="molecule type" value="Genomic_DNA"/>
</dbReference>
<evidence type="ECO:0000313" key="4">
    <source>
        <dbReference type="Proteomes" id="UP001054945"/>
    </source>
</evidence>
<keyword evidence="2" id="KW-0812">Transmembrane</keyword>